<evidence type="ECO:0000313" key="1">
    <source>
        <dbReference type="Proteomes" id="UP001652626"/>
    </source>
</evidence>
<protein>
    <submittedName>
        <fullName evidence="2">Uncharacterized protein LOC113399147</fullName>
    </submittedName>
</protein>
<dbReference type="Gene3D" id="3.40.50.150">
    <property type="entry name" value="Vaccinia Virus protein VP39"/>
    <property type="match status" value="1"/>
</dbReference>
<dbReference type="SUPFAM" id="SSF53335">
    <property type="entry name" value="S-adenosyl-L-methionine-dependent methyltransferases"/>
    <property type="match status" value="1"/>
</dbReference>
<keyword evidence="1" id="KW-1185">Reference proteome</keyword>
<dbReference type="InterPro" id="IPR026669">
    <property type="entry name" value="Arsenite_MeTrfase-like"/>
</dbReference>
<evidence type="ECO:0000313" key="2">
    <source>
        <dbReference type="RefSeq" id="XP_064073231.1"/>
    </source>
</evidence>
<dbReference type="RefSeq" id="XP_064073231.1">
    <property type="nucleotide sequence ID" value="XM_064217161.1"/>
</dbReference>
<dbReference type="PANTHER" id="PTHR43675">
    <property type="entry name" value="ARSENITE METHYLTRANSFERASE"/>
    <property type="match status" value="1"/>
</dbReference>
<gene>
    <name evidence="2" type="primary">LOC113399147</name>
</gene>
<dbReference type="InterPro" id="IPR029063">
    <property type="entry name" value="SAM-dependent_MTases_sf"/>
</dbReference>
<dbReference type="Proteomes" id="UP001652626">
    <property type="component" value="Chromosome 15"/>
</dbReference>
<dbReference type="GeneID" id="113399147"/>
<proteinExistence type="predicted"/>
<organism evidence="1 2">
    <name type="scientific">Vanessa tameamea</name>
    <name type="common">Kamehameha butterfly</name>
    <dbReference type="NCBI Taxonomy" id="334116"/>
    <lineage>
        <taxon>Eukaryota</taxon>
        <taxon>Metazoa</taxon>
        <taxon>Ecdysozoa</taxon>
        <taxon>Arthropoda</taxon>
        <taxon>Hexapoda</taxon>
        <taxon>Insecta</taxon>
        <taxon>Pterygota</taxon>
        <taxon>Neoptera</taxon>
        <taxon>Endopterygota</taxon>
        <taxon>Lepidoptera</taxon>
        <taxon>Glossata</taxon>
        <taxon>Ditrysia</taxon>
        <taxon>Papilionoidea</taxon>
        <taxon>Nymphalidae</taxon>
        <taxon>Nymphalinae</taxon>
        <taxon>Vanessa</taxon>
    </lineage>
</organism>
<name>A0ABM4APL4_VANTA</name>
<accession>A0ABM4APL4</accession>
<reference evidence="2" key="1">
    <citation type="submission" date="2025-08" db="UniProtKB">
        <authorList>
            <consortium name="RefSeq"/>
        </authorList>
    </citation>
    <scope>IDENTIFICATION</scope>
    <source>
        <tissue evidence="2">Whole body</tissue>
    </source>
</reference>
<sequence length="313" mass="36403">MSDDGITSAKCRILEILSDLDGTDLASIEKWICSQSYKKDLKTKKELQNSQKFLKKIGESLKKLVPFEAEMPTETIVPPAAGDQADCNKHNTYHIDEFLYDEDQVEVLVNKGKVKRNFCLDCNSRNIEKLTFISHSMSRQALQYIFKVLLPNDLESKELMDVGSRLGAVLYGAYYFSNVSKIVGVEINKECCEVQKRIINQYSMDVNRIKIIHSDVMDITDIVECTDIFIINVLDFFVDVEKHKKMWYFFRKHIKQGSYLVTNRSMAETLNGLNIFEEFMDWLTICKPYQLENEIFFDVEDCSELYLYTINKK</sequence>
<dbReference type="PANTHER" id="PTHR43675:SF1">
    <property type="entry name" value="RIKEN CDNA 2700097O09 GENE"/>
    <property type="match status" value="1"/>
</dbReference>